<evidence type="ECO:0000313" key="1">
    <source>
        <dbReference type="EMBL" id="AIG97072.1"/>
    </source>
</evidence>
<dbReference type="EMBL" id="CP006577">
    <property type="protein sequence ID" value="AIG97072.1"/>
    <property type="molecule type" value="Genomic_DNA"/>
</dbReference>
<sequence length="84" mass="9800">MGEKVRDREHHERLFKASMSPIRRQIVAAIGVQGKTREELKKELELSDFQFKFNLDWLIREGFVKEEDGKLKLTDDGIELLEAG</sequence>
<dbReference type="KEGG" id="afg:AFULGI_00002430"/>
<dbReference type="RefSeq" id="WP_048064198.1">
    <property type="nucleotide sequence ID" value="NZ_CP006577.1"/>
</dbReference>
<dbReference type="HOGENOM" id="CLU_179014_0_0_2"/>
<reference evidence="1 2" key="1">
    <citation type="submission" date="2013-07" db="EMBL/GenBank/DDBJ databases">
        <title>Genome of Archaeoglobus fulgidus.</title>
        <authorList>
            <person name="Fiebig A."/>
            <person name="Birkeland N.-K."/>
        </authorList>
    </citation>
    <scope>NUCLEOTIDE SEQUENCE [LARGE SCALE GENOMIC DNA]</scope>
    <source>
        <strain evidence="1 2">DSM 8774</strain>
    </source>
</reference>
<dbReference type="Proteomes" id="UP000028501">
    <property type="component" value="Chromosome"/>
</dbReference>
<dbReference type="AlphaFoldDB" id="A0A075WC37"/>
<evidence type="ECO:0008006" key="3">
    <source>
        <dbReference type="Google" id="ProtNLM"/>
    </source>
</evidence>
<dbReference type="SUPFAM" id="SSF46785">
    <property type="entry name" value="Winged helix' DNA-binding domain"/>
    <property type="match status" value="1"/>
</dbReference>
<accession>A0A075WC37</accession>
<proteinExistence type="predicted"/>
<organism evidence="1 2">
    <name type="scientific">Archaeoglobus fulgidus DSM 8774</name>
    <dbReference type="NCBI Taxonomy" id="1344584"/>
    <lineage>
        <taxon>Archaea</taxon>
        <taxon>Methanobacteriati</taxon>
        <taxon>Methanobacteriota</taxon>
        <taxon>Archaeoglobi</taxon>
        <taxon>Archaeoglobales</taxon>
        <taxon>Archaeoglobaceae</taxon>
        <taxon>Archaeoglobus</taxon>
    </lineage>
</organism>
<dbReference type="InterPro" id="IPR036390">
    <property type="entry name" value="WH_DNA-bd_sf"/>
</dbReference>
<name>A0A075WC37_ARCFL</name>
<dbReference type="InterPro" id="IPR036388">
    <property type="entry name" value="WH-like_DNA-bd_sf"/>
</dbReference>
<dbReference type="GeneID" id="24793789"/>
<evidence type="ECO:0000313" key="2">
    <source>
        <dbReference type="Proteomes" id="UP000028501"/>
    </source>
</evidence>
<dbReference type="Gene3D" id="1.10.10.10">
    <property type="entry name" value="Winged helix-like DNA-binding domain superfamily/Winged helix DNA-binding domain"/>
    <property type="match status" value="1"/>
</dbReference>
<protein>
    <recommendedName>
        <fullName evidence="3">ArnR1-like winged helix-turn-helix domain-containing protein</fullName>
    </recommendedName>
</protein>
<gene>
    <name evidence="1" type="ORF">AFULGI_00002430</name>
</gene>